<dbReference type="PANTHER" id="PTHR48111">
    <property type="entry name" value="REGULATOR OF RPOS"/>
    <property type="match status" value="1"/>
</dbReference>
<protein>
    <submittedName>
        <fullName evidence="9">Transcriptional regulatory protein, C terminal</fullName>
    </submittedName>
</protein>
<dbReference type="SMART" id="SM00862">
    <property type="entry name" value="Trans_reg_C"/>
    <property type="match status" value="1"/>
</dbReference>
<dbReference type="CDD" id="cd00383">
    <property type="entry name" value="trans_reg_C"/>
    <property type="match status" value="1"/>
</dbReference>
<dbReference type="SMART" id="SM00448">
    <property type="entry name" value="REC"/>
    <property type="match status" value="1"/>
</dbReference>
<dbReference type="RefSeq" id="WP_369821888.1">
    <property type="nucleotide sequence ID" value="NZ_FXWJ01000003.1"/>
</dbReference>
<dbReference type="InterPro" id="IPR036388">
    <property type="entry name" value="WH-like_DNA-bd_sf"/>
</dbReference>
<proteinExistence type="predicted"/>
<keyword evidence="10" id="KW-1185">Reference proteome</keyword>
<evidence type="ECO:0000256" key="6">
    <source>
        <dbReference type="PROSITE-ProRule" id="PRU01091"/>
    </source>
</evidence>
<keyword evidence="4" id="KW-0804">Transcription</keyword>
<keyword evidence="1 5" id="KW-0597">Phosphoprotein</keyword>
<dbReference type="SUPFAM" id="SSF46894">
    <property type="entry name" value="C-terminal effector domain of the bipartite response regulators"/>
    <property type="match status" value="1"/>
</dbReference>
<dbReference type="InterPro" id="IPR001789">
    <property type="entry name" value="Sig_transdc_resp-reg_receiver"/>
</dbReference>
<evidence type="ECO:0000256" key="4">
    <source>
        <dbReference type="ARBA" id="ARBA00023163"/>
    </source>
</evidence>
<dbReference type="Pfam" id="PF00072">
    <property type="entry name" value="Response_reg"/>
    <property type="match status" value="1"/>
</dbReference>
<dbReference type="Proteomes" id="UP000194464">
    <property type="component" value="Unassembled WGS sequence"/>
</dbReference>
<feature type="DNA-binding region" description="OmpR/PhoB-type" evidence="6">
    <location>
        <begin position="209"/>
        <end position="315"/>
    </location>
</feature>
<dbReference type="EMBL" id="FXWJ01000003">
    <property type="protein sequence ID" value="SMQ70511.1"/>
    <property type="molecule type" value="Genomic_DNA"/>
</dbReference>
<organism evidence="9 10">
    <name type="scientific">Plantibacter elymi</name>
    <name type="common">nom. nud.</name>
    <dbReference type="NCBI Taxonomy" id="199708"/>
    <lineage>
        <taxon>Bacteria</taxon>
        <taxon>Bacillati</taxon>
        <taxon>Actinomycetota</taxon>
        <taxon>Actinomycetes</taxon>
        <taxon>Micrococcales</taxon>
        <taxon>Microbacteriaceae</taxon>
        <taxon>Plantibacter</taxon>
    </lineage>
</organism>
<dbReference type="SUPFAM" id="SSF52172">
    <property type="entry name" value="CheY-like"/>
    <property type="match status" value="1"/>
</dbReference>
<dbReference type="Gene3D" id="6.10.250.690">
    <property type="match status" value="1"/>
</dbReference>
<accession>A0ABY1RCQ6</accession>
<evidence type="ECO:0000259" key="8">
    <source>
        <dbReference type="PROSITE" id="PS51755"/>
    </source>
</evidence>
<dbReference type="InterPro" id="IPR001867">
    <property type="entry name" value="OmpR/PhoB-type_DNA-bd"/>
</dbReference>
<dbReference type="Gene3D" id="1.10.10.10">
    <property type="entry name" value="Winged helix-like DNA-binding domain superfamily/Winged helix DNA-binding domain"/>
    <property type="match status" value="1"/>
</dbReference>
<evidence type="ECO:0000259" key="7">
    <source>
        <dbReference type="PROSITE" id="PS50110"/>
    </source>
</evidence>
<evidence type="ECO:0000313" key="9">
    <source>
        <dbReference type="EMBL" id="SMQ70511.1"/>
    </source>
</evidence>
<feature type="domain" description="OmpR/PhoB-type" evidence="8">
    <location>
        <begin position="209"/>
        <end position="315"/>
    </location>
</feature>
<evidence type="ECO:0000256" key="5">
    <source>
        <dbReference type="PROSITE-ProRule" id="PRU00169"/>
    </source>
</evidence>
<evidence type="ECO:0000256" key="3">
    <source>
        <dbReference type="ARBA" id="ARBA00023125"/>
    </source>
</evidence>
<feature type="domain" description="Response regulatory" evidence="7">
    <location>
        <begin position="10"/>
        <end position="123"/>
    </location>
</feature>
<keyword evidence="2" id="KW-0805">Transcription regulation</keyword>
<dbReference type="PROSITE" id="PS51755">
    <property type="entry name" value="OMPR_PHOB"/>
    <property type="match status" value="1"/>
</dbReference>
<sequence length="317" mass="34296">MTEELSERRTAVVIEDDADIRQLLETVLEQAGFETVSAANGLDGVEAVRTHNPLVTTLDVSMPGIDGFEAAKRIRAISSTYIVMLTARGDEIDTLQGLDSGADDYMTKPFRPRELRARIEAMLRRPRANGDAPAVAAAAPAQSAPTAVAPAHVTQVAPAQVAAPPLQQQVSSPDPTIVHETVARHAAPVGQSVVPIIMQPAAPASDDGEGWLVHRGLKLSSATRIVEVDGTEVDLTRSEFDLLQALMESRRRVRSKADLALMLRGESYITAYYVSEADKRAIEVHLANLRRKLADSTVAPRFIETVRGVGYRMTSDD</sequence>
<gene>
    <name evidence="9" type="ORF">SAMN06295909_2083</name>
</gene>
<dbReference type="InterPro" id="IPR016032">
    <property type="entry name" value="Sig_transdc_resp-reg_C-effctor"/>
</dbReference>
<name>A0ABY1RCQ6_9MICO</name>
<evidence type="ECO:0000256" key="2">
    <source>
        <dbReference type="ARBA" id="ARBA00023015"/>
    </source>
</evidence>
<dbReference type="InterPro" id="IPR011006">
    <property type="entry name" value="CheY-like_superfamily"/>
</dbReference>
<evidence type="ECO:0000313" key="10">
    <source>
        <dbReference type="Proteomes" id="UP000194464"/>
    </source>
</evidence>
<dbReference type="CDD" id="cd17574">
    <property type="entry name" value="REC_OmpR"/>
    <property type="match status" value="1"/>
</dbReference>
<keyword evidence="3 6" id="KW-0238">DNA-binding</keyword>
<dbReference type="InterPro" id="IPR039420">
    <property type="entry name" value="WalR-like"/>
</dbReference>
<reference evidence="9 10" key="1">
    <citation type="submission" date="2017-04" db="EMBL/GenBank/DDBJ databases">
        <authorList>
            <person name="Varghese N."/>
            <person name="Submissions S."/>
        </authorList>
    </citation>
    <scope>NUCLEOTIDE SEQUENCE [LARGE SCALE GENOMIC DNA]</scope>
    <source>
        <strain evidence="9 10">VKM Ac-1784</strain>
    </source>
</reference>
<dbReference type="Pfam" id="PF00486">
    <property type="entry name" value="Trans_reg_C"/>
    <property type="match status" value="1"/>
</dbReference>
<dbReference type="PROSITE" id="PS50110">
    <property type="entry name" value="RESPONSE_REGULATORY"/>
    <property type="match status" value="1"/>
</dbReference>
<dbReference type="Gene3D" id="3.40.50.2300">
    <property type="match status" value="1"/>
</dbReference>
<dbReference type="PANTHER" id="PTHR48111:SF4">
    <property type="entry name" value="DNA-BINDING DUAL TRANSCRIPTIONAL REGULATOR OMPR"/>
    <property type="match status" value="1"/>
</dbReference>
<evidence type="ECO:0000256" key="1">
    <source>
        <dbReference type="ARBA" id="ARBA00022553"/>
    </source>
</evidence>
<comment type="caution">
    <text evidence="9">The sequence shown here is derived from an EMBL/GenBank/DDBJ whole genome shotgun (WGS) entry which is preliminary data.</text>
</comment>
<feature type="modified residue" description="4-aspartylphosphate" evidence="5">
    <location>
        <position position="59"/>
    </location>
</feature>